<dbReference type="InterPro" id="IPR002885">
    <property type="entry name" value="PPR_rpt"/>
</dbReference>
<evidence type="ECO:0000256" key="3">
    <source>
        <dbReference type="PROSITE-ProRule" id="PRU00708"/>
    </source>
</evidence>
<dbReference type="Pfam" id="PF20431">
    <property type="entry name" value="E_motif"/>
    <property type="match status" value="1"/>
</dbReference>
<dbReference type="GO" id="GO:0003729">
    <property type="term" value="F:mRNA binding"/>
    <property type="evidence" value="ECO:0007669"/>
    <property type="project" value="UniProtKB-ARBA"/>
</dbReference>
<reference evidence="4 5" key="1">
    <citation type="submission" date="2024-02" db="EMBL/GenBank/DDBJ databases">
        <authorList>
            <person name="Vignale AGUSTIN F."/>
            <person name="Sosa J E."/>
            <person name="Modenutti C."/>
        </authorList>
    </citation>
    <scope>NUCLEOTIDE SEQUENCE [LARGE SCALE GENOMIC DNA]</scope>
</reference>
<feature type="repeat" description="PPR" evidence="3">
    <location>
        <begin position="239"/>
        <end position="273"/>
    </location>
</feature>
<proteinExistence type="inferred from homology"/>
<dbReference type="Pfam" id="PF01535">
    <property type="entry name" value="PPR"/>
    <property type="match status" value="3"/>
</dbReference>
<feature type="repeat" description="PPR" evidence="3">
    <location>
        <begin position="137"/>
        <end position="171"/>
    </location>
</feature>
<dbReference type="PANTHER" id="PTHR47926">
    <property type="entry name" value="PENTATRICOPEPTIDE REPEAT-CONTAINING PROTEIN"/>
    <property type="match status" value="1"/>
</dbReference>
<comment type="similarity">
    <text evidence="1">Belongs to the PPR family. PCMP-H subfamily.</text>
</comment>
<evidence type="ECO:0008006" key="6">
    <source>
        <dbReference type="Google" id="ProtNLM"/>
    </source>
</evidence>
<dbReference type="Pfam" id="PF13041">
    <property type="entry name" value="PPR_2"/>
    <property type="match status" value="1"/>
</dbReference>
<dbReference type="InterPro" id="IPR046960">
    <property type="entry name" value="PPR_At4g14850-like_plant"/>
</dbReference>
<dbReference type="FunFam" id="1.25.40.10:FF:000690">
    <property type="entry name" value="Pentatricopeptide repeat-containing protein"/>
    <property type="match status" value="1"/>
</dbReference>
<keyword evidence="2" id="KW-0677">Repeat</keyword>
<name>A0ABC8QZI8_9AQUA</name>
<dbReference type="Gene3D" id="1.25.40.10">
    <property type="entry name" value="Tetratricopeptide repeat domain"/>
    <property type="match status" value="3"/>
</dbReference>
<evidence type="ECO:0000256" key="1">
    <source>
        <dbReference type="ARBA" id="ARBA00006643"/>
    </source>
</evidence>
<dbReference type="PROSITE" id="PS51375">
    <property type="entry name" value="PPR"/>
    <property type="match status" value="2"/>
</dbReference>
<accession>A0ABC8QZI8</accession>
<gene>
    <name evidence="4" type="ORF">ILEXP_LOCUS5223</name>
</gene>
<dbReference type="EMBL" id="CAUOFW020000859">
    <property type="protein sequence ID" value="CAK9138139.1"/>
    <property type="molecule type" value="Genomic_DNA"/>
</dbReference>
<evidence type="ECO:0000256" key="2">
    <source>
        <dbReference type="ARBA" id="ARBA00022737"/>
    </source>
</evidence>
<protein>
    <recommendedName>
        <fullName evidence="6">Pentatricopeptide repeat-containing protein</fullName>
    </recommendedName>
</protein>
<comment type="caution">
    <text evidence="4">The sequence shown here is derived from an EMBL/GenBank/DDBJ whole genome shotgun (WGS) entry which is preliminary data.</text>
</comment>
<dbReference type="FunFam" id="1.25.40.10:FF:000427">
    <property type="entry name" value="Pentatricopeptide repeat-containing protein chloroplastic"/>
    <property type="match status" value="1"/>
</dbReference>
<dbReference type="NCBIfam" id="TIGR00756">
    <property type="entry name" value="PPR"/>
    <property type="match status" value="2"/>
</dbReference>
<evidence type="ECO:0000313" key="5">
    <source>
        <dbReference type="Proteomes" id="UP001642360"/>
    </source>
</evidence>
<dbReference type="Proteomes" id="UP001642360">
    <property type="component" value="Unassembled WGS sequence"/>
</dbReference>
<dbReference type="PANTHER" id="PTHR47926:SF347">
    <property type="entry name" value="PENTATRICOPEPTIDE REPEAT-CONTAINING PROTEIN"/>
    <property type="match status" value="1"/>
</dbReference>
<keyword evidence="5" id="KW-1185">Reference proteome</keyword>
<sequence length="478" mass="54040">MRFLKKFPSIHFQTKVTRLFANMEHFCVHFRTHLEPPKANQTLQRYLKSKSTIKALLFFRDLMRENTSLIDSYSLLFVIKACTQKSLAPEGKQIHAVVVKFGCEPIIFLQSSLVNMYSATGNLGDAHFLFDEMPNKNVVCWTALILAYVNNQKPNKALELFRQMQMANVEPDQVTVTVALTACADLGALDMGEWIHAYISQRKELNTDLCLNNALINMYAKCGDIATAKRLFHNIKKKDVTTWTSMIVGHALHGQAEAALELFAAMKGENTSRIRRKRKGGSRVNLVDPNDVTFIGVLMACSHAGMVEEGKRHFKSMIEDYGLKPRLPHFGCMVDLLCRAGELKEVYKFILGLPVQPNSVVWRTLLGACSVHGNVELAAEARRHLLESEDSLAGDDVVMSNIYASRGMWDEKVIIRDEIKQRRDPGCSSIEVGSCIYEFVNADDDHLLANEIYVVLNQLIKHMRGYSYALRTLEPSQY</sequence>
<evidence type="ECO:0000313" key="4">
    <source>
        <dbReference type="EMBL" id="CAK9138139.1"/>
    </source>
</evidence>
<dbReference type="AlphaFoldDB" id="A0ABC8QZI8"/>
<dbReference type="InterPro" id="IPR046848">
    <property type="entry name" value="E_motif"/>
</dbReference>
<dbReference type="InterPro" id="IPR011990">
    <property type="entry name" value="TPR-like_helical_dom_sf"/>
</dbReference>
<organism evidence="4 5">
    <name type="scientific">Ilex paraguariensis</name>
    <name type="common">yerba mate</name>
    <dbReference type="NCBI Taxonomy" id="185542"/>
    <lineage>
        <taxon>Eukaryota</taxon>
        <taxon>Viridiplantae</taxon>
        <taxon>Streptophyta</taxon>
        <taxon>Embryophyta</taxon>
        <taxon>Tracheophyta</taxon>
        <taxon>Spermatophyta</taxon>
        <taxon>Magnoliopsida</taxon>
        <taxon>eudicotyledons</taxon>
        <taxon>Gunneridae</taxon>
        <taxon>Pentapetalae</taxon>
        <taxon>asterids</taxon>
        <taxon>campanulids</taxon>
        <taxon>Aquifoliales</taxon>
        <taxon>Aquifoliaceae</taxon>
        <taxon>Ilex</taxon>
    </lineage>
</organism>